<dbReference type="SUPFAM" id="SSF47473">
    <property type="entry name" value="EF-hand"/>
    <property type="match status" value="1"/>
</dbReference>
<name>A0A2I0AIV4_9ASPA</name>
<dbReference type="InterPro" id="IPR011992">
    <property type="entry name" value="EF-hand-dom_pair"/>
</dbReference>
<protein>
    <recommendedName>
        <fullName evidence="2">EF-hand domain-containing protein</fullName>
    </recommendedName>
</protein>
<dbReference type="STRING" id="1088818.A0A2I0AIV4"/>
<feature type="domain" description="EF-hand" evidence="2">
    <location>
        <begin position="9"/>
        <end position="44"/>
    </location>
</feature>
<accession>A0A2I0AIV4</accession>
<dbReference type="Proteomes" id="UP000236161">
    <property type="component" value="Unassembled WGS sequence"/>
</dbReference>
<keyword evidence="4" id="KW-1185">Reference proteome</keyword>
<evidence type="ECO:0000259" key="2">
    <source>
        <dbReference type="PROSITE" id="PS50222"/>
    </source>
</evidence>
<proteinExistence type="predicted"/>
<evidence type="ECO:0000256" key="1">
    <source>
        <dbReference type="ARBA" id="ARBA00022837"/>
    </source>
</evidence>
<dbReference type="AlphaFoldDB" id="A0A2I0AIV4"/>
<dbReference type="InterPro" id="IPR002048">
    <property type="entry name" value="EF_hand_dom"/>
</dbReference>
<dbReference type="CDD" id="cd00051">
    <property type="entry name" value="EFh"/>
    <property type="match status" value="1"/>
</dbReference>
<gene>
    <name evidence="3" type="ORF">AXF42_Ash006657</name>
</gene>
<dbReference type="GO" id="GO:0005509">
    <property type="term" value="F:calcium ion binding"/>
    <property type="evidence" value="ECO:0007669"/>
    <property type="project" value="InterPro"/>
</dbReference>
<dbReference type="Gene3D" id="1.10.238.10">
    <property type="entry name" value="EF-hand"/>
    <property type="match status" value="1"/>
</dbReference>
<dbReference type="InterPro" id="IPR018247">
    <property type="entry name" value="EF_Hand_1_Ca_BS"/>
</dbReference>
<reference evidence="3 4" key="1">
    <citation type="journal article" date="2017" name="Nature">
        <title>The Apostasia genome and the evolution of orchids.</title>
        <authorList>
            <person name="Zhang G.Q."/>
            <person name="Liu K.W."/>
            <person name="Li Z."/>
            <person name="Lohaus R."/>
            <person name="Hsiao Y.Y."/>
            <person name="Niu S.C."/>
            <person name="Wang J.Y."/>
            <person name="Lin Y.C."/>
            <person name="Xu Q."/>
            <person name="Chen L.J."/>
            <person name="Yoshida K."/>
            <person name="Fujiwara S."/>
            <person name="Wang Z.W."/>
            <person name="Zhang Y.Q."/>
            <person name="Mitsuda N."/>
            <person name="Wang M."/>
            <person name="Liu G.H."/>
            <person name="Pecoraro L."/>
            <person name="Huang H.X."/>
            <person name="Xiao X.J."/>
            <person name="Lin M."/>
            <person name="Wu X.Y."/>
            <person name="Wu W.L."/>
            <person name="Chen Y.Y."/>
            <person name="Chang S.B."/>
            <person name="Sakamoto S."/>
            <person name="Ohme-Takagi M."/>
            <person name="Yagi M."/>
            <person name="Zeng S.J."/>
            <person name="Shen C.Y."/>
            <person name="Yeh C.M."/>
            <person name="Luo Y.B."/>
            <person name="Tsai W.C."/>
            <person name="Van de Peer Y."/>
            <person name="Liu Z.J."/>
        </authorList>
    </citation>
    <scope>NUCLEOTIDE SEQUENCE [LARGE SCALE GENOMIC DNA]</scope>
    <source>
        <strain evidence="4">cv. Shenzhen</strain>
        <tissue evidence="3">Stem</tissue>
    </source>
</reference>
<organism evidence="3 4">
    <name type="scientific">Apostasia shenzhenica</name>
    <dbReference type="NCBI Taxonomy" id="1088818"/>
    <lineage>
        <taxon>Eukaryota</taxon>
        <taxon>Viridiplantae</taxon>
        <taxon>Streptophyta</taxon>
        <taxon>Embryophyta</taxon>
        <taxon>Tracheophyta</taxon>
        <taxon>Spermatophyta</taxon>
        <taxon>Magnoliopsida</taxon>
        <taxon>Liliopsida</taxon>
        <taxon>Asparagales</taxon>
        <taxon>Orchidaceae</taxon>
        <taxon>Apostasioideae</taxon>
        <taxon>Apostasia</taxon>
    </lineage>
</organism>
<dbReference type="PROSITE" id="PS50222">
    <property type="entry name" value="EF_HAND_2"/>
    <property type="match status" value="1"/>
</dbReference>
<dbReference type="PROSITE" id="PS00018">
    <property type="entry name" value="EF_HAND_1"/>
    <property type="match status" value="1"/>
</dbReference>
<dbReference type="OrthoDB" id="1914225at2759"/>
<dbReference type="EMBL" id="KZ451979">
    <property type="protein sequence ID" value="PKA55455.1"/>
    <property type="molecule type" value="Genomic_DNA"/>
</dbReference>
<keyword evidence="1" id="KW-0106">Calcium</keyword>
<sequence length="94" mass="10845">MPIIDRSIPADVKFREWLQSIDRDRDGRVSEQELREALRALGRRWTGWKAARAMKHADLNRDSFIDGDAEIGELMSYAANWGIVVTRDGVMKTR</sequence>
<evidence type="ECO:0000313" key="4">
    <source>
        <dbReference type="Proteomes" id="UP000236161"/>
    </source>
</evidence>
<evidence type="ECO:0000313" key="3">
    <source>
        <dbReference type="EMBL" id="PKA55455.1"/>
    </source>
</evidence>
<dbReference type="SMART" id="SM00054">
    <property type="entry name" value="EFh"/>
    <property type="match status" value="1"/>
</dbReference>
<dbReference type="Pfam" id="PF13405">
    <property type="entry name" value="EF-hand_6"/>
    <property type="match status" value="1"/>
</dbReference>